<protein>
    <submittedName>
        <fullName evidence="1">Uncharacterized protein</fullName>
    </submittedName>
</protein>
<evidence type="ECO:0000313" key="1">
    <source>
        <dbReference type="EMBL" id="GMK44736.1"/>
    </source>
</evidence>
<gene>
    <name evidence="1" type="ORF">PghCCS26_18640</name>
</gene>
<dbReference type="Proteomes" id="UP001285921">
    <property type="component" value="Unassembled WGS sequence"/>
</dbReference>
<evidence type="ECO:0000313" key="2">
    <source>
        <dbReference type="Proteomes" id="UP001285921"/>
    </source>
</evidence>
<comment type="caution">
    <text evidence="1">The sequence shown here is derived from an EMBL/GenBank/DDBJ whole genome shotgun (WGS) entry which is preliminary data.</text>
</comment>
<keyword evidence="2" id="KW-1185">Reference proteome</keyword>
<sequence>MSSTEILSRSLTNLRTILLNSQSFSSIWVMKSSMLFSRYLLKECSPKVPDTGPLVMILASKA</sequence>
<name>A0ABQ6NI06_9BACL</name>
<reference evidence="1 2" key="1">
    <citation type="submission" date="2023-05" db="EMBL/GenBank/DDBJ databases">
        <title>Draft genome of Paenibacillus sp. CCS26.</title>
        <authorList>
            <person name="Akita H."/>
            <person name="Shinto Y."/>
            <person name="Kimura Z."/>
        </authorList>
    </citation>
    <scope>NUCLEOTIDE SEQUENCE [LARGE SCALE GENOMIC DNA]</scope>
    <source>
        <strain evidence="1 2">CCS26</strain>
    </source>
</reference>
<organism evidence="1 2">
    <name type="scientific">Paenibacillus glycanilyticus</name>
    <dbReference type="NCBI Taxonomy" id="126569"/>
    <lineage>
        <taxon>Bacteria</taxon>
        <taxon>Bacillati</taxon>
        <taxon>Bacillota</taxon>
        <taxon>Bacilli</taxon>
        <taxon>Bacillales</taxon>
        <taxon>Paenibacillaceae</taxon>
        <taxon>Paenibacillus</taxon>
    </lineage>
</organism>
<proteinExistence type="predicted"/>
<dbReference type="EMBL" id="BTCL01000005">
    <property type="protein sequence ID" value="GMK44736.1"/>
    <property type="molecule type" value="Genomic_DNA"/>
</dbReference>
<accession>A0ABQ6NI06</accession>